<sequence>MGLEETGAVTNEGGATTADGAARLGPSPASTVILGKLFAGVNIEVDPRVRGAGGPAAARGSDRRRLPSRGEASGSGSKVVPMPKFFELDTRVAVLDDDDRLFVWSDDRRVWSEISSAALTFEGRRVSDAEALEFLASDKAPLWPSALAKTS</sequence>
<protein>
    <submittedName>
        <fullName evidence="2">Uncharacterized protein</fullName>
    </submittedName>
</protein>
<name>A0A317EKC1_9PROT</name>
<keyword evidence="3" id="KW-1185">Reference proteome</keyword>
<gene>
    <name evidence="2" type="ORF">DKG74_01660</name>
</gene>
<evidence type="ECO:0000256" key="1">
    <source>
        <dbReference type="SAM" id="MobiDB-lite"/>
    </source>
</evidence>
<organism evidence="2 3">
    <name type="scientific">Zavarzinia aquatilis</name>
    <dbReference type="NCBI Taxonomy" id="2211142"/>
    <lineage>
        <taxon>Bacteria</taxon>
        <taxon>Pseudomonadati</taxon>
        <taxon>Pseudomonadota</taxon>
        <taxon>Alphaproteobacteria</taxon>
        <taxon>Rhodospirillales</taxon>
        <taxon>Zavarziniaceae</taxon>
        <taxon>Zavarzinia</taxon>
    </lineage>
</organism>
<dbReference type="EMBL" id="QGLE01000001">
    <property type="protein sequence ID" value="PWR25695.1"/>
    <property type="molecule type" value="Genomic_DNA"/>
</dbReference>
<accession>A0A317EKC1</accession>
<proteinExistence type="predicted"/>
<evidence type="ECO:0000313" key="3">
    <source>
        <dbReference type="Proteomes" id="UP000245461"/>
    </source>
</evidence>
<dbReference type="Proteomes" id="UP000245461">
    <property type="component" value="Unassembled WGS sequence"/>
</dbReference>
<comment type="caution">
    <text evidence="2">The sequence shown here is derived from an EMBL/GenBank/DDBJ whole genome shotgun (WGS) entry which is preliminary data.</text>
</comment>
<feature type="region of interest" description="Disordered" evidence="1">
    <location>
        <begin position="47"/>
        <end position="79"/>
    </location>
</feature>
<reference evidence="2 3" key="1">
    <citation type="submission" date="2018-05" db="EMBL/GenBank/DDBJ databases">
        <title>Zavarzinia sp. HR-AS.</title>
        <authorList>
            <person name="Lee Y."/>
            <person name="Jeon C.O."/>
        </authorList>
    </citation>
    <scope>NUCLEOTIDE SEQUENCE [LARGE SCALE GENOMIC DNA]</scope>
    <source>
        <strain evidence="2 3">HR-AS</strain>
    </source>
</reference>
<feature type="region of interest" description="Disordered" evidence="1">
    <location>
        <begin position="1"/>
        <end position="25"/>
    </location>
</feature>
<evidence type="ECO:0000313" key="2">
    <source>
        <dbReference type="EMBL" id="PWR25695.1"/>
    </source>
</evidence>
<dbReference type="AlphaFoldDB" id="A0A317EKC1"/>